<dbReference type="InterPro" id="IPR010916">
    <property type="entry name" value="TonB_box_CS"/>
</dbReference>
<dbReference type="RefSeq" id="WP_277443402.1">
    <property type="nucleotide sequence ID" value="NZ_JAKOAV010000010.1"/>
</dbReference>
<proteinExistence type="predicted"/>
<feature type="transmembrane region" description="Helical" evidence="1">
    <location>
        <begin position="6"/>
        <end position="25"/>
    </location>
</feature>
<keyword evidence="1" id="KW-0472">Membrane</keyword>
<dbReference type="EMBL" id="JAKOAV010000010">
    <property type="protein sequence ID" value="MDF9408114.1"/>
    <property type="molecule type" value="Genomic_DNA"/>
</dbReference>
<evidence type="ECO:0000256" key="1">
    <source>
        <dbReference type="SAM" id="Phobius"/>
    </source>
</evidence>
<evidence type="ECO:0000313" key="2">
    <source>
        <dbReference type="EMBL" id="MDF9408114.1"/>
    </source>
</evidence>
<organism evidence="2 3">
    <name type="scientific">Pelotomaculum isophthalicicum JI</name>
    <dbReference type="NCBI Taxonomy" id="947010"/>
    <lineage>
        <taxon>Bacteria</taxon>
        <taxon>Bacillati</taxon>
        <taxon>Bacillota</taxon>
        <taxon>Clostridia</taxon>
        <taxon>Eubacteriales</taxon>
        <taxon>Desulfotomaculaceae</taxon>
        <taxon>Pelotomaculum</taxon>
    </lineage>
</organism>
<accession>A0A9X4H628</accession>
<reference evidence="2" key="1">
    <citation type="submission" date="2022-02" db="EMBL/GenBank/DDBJ databases">
        <authorList>
            <person name="Leng L."/>
        </authorList>
    </citation>
    <scope>NUCLEOTIDE SEQUENCE</scope>
    <source>
        <strain evidence="2">JI</strain>
    </source>
</reference>
<keyword evidence="1" id="KW-0812">Transmembrane</keyword>
<keyword evidence="3" id="KW-1185">Reference proteome</keyword>
<evidence type="ECO:0000313" key="3">
    <source>
        <dbReference type="Proteomes" id="UP001154312"/>
    </source>
</evidence>
<gene>
    <name evidence="2" type="ORF">L7E55_07030</name>
</gene>
<dbReference type="Proteomes" id="UP001154312">
    <property type="component" value="Unassembled WGS sequence"/>
</dbReference>
<dbReference type="AlphaFoldDB" id="A0A9X4H628"/>
<name>A0A9X4H628_9FIRM</name>
<protein>
    <submittedName>
        <fullName evidence="2">Uncharacterized protein</fullName>
    </submittedName>
</protein>
<feature type="transmembrane region" description="Helical" evidence="1">
    <location>
        <begin position="37"/>
        <end position="56"/>
    </location>
</feature>
<comment type="caution">
    <text evidence="2">The sequence shown here is derived from an EMBL/GenBank/DDBJ whole genome shotgun (WGS) entry which is preliminary data.</text>
</comment>
<dbReference type="PROSITE" id="PS00430">
    <property type="entry name" value="TONB_DEPENDENT_REC_1"/>
    <property type="match status" value="1"/>
</dbReference>
<keyword evidence="1" id="KW-1133">Transmembrane helix</keyword>
<sequence length="174" mass="19701">MNDKLIIIKISIGMQPLLILTVYYIKTNSRRIFMRRCYRLMILISMLLFLLSSSLAEAKNGGDGVVTPQSFNYLSKAQSLMFVNTNNTISVKGETGAYTDVEKIAVTVYLEKYNGTGWIVVKRWDNCNYYDSDVICTGTSGTLSSGTYRVRSYHRIDNNGTIETTNSYTHQQTI</sequence>